<evidence type="ECO:0000313" key="1">
    <source>
        <dbReference type="Proteomes" id="UP000046393"/>
    </source>
</evidence>
<protein>
    <submittedName>
        <fullName evidence="2">Tau95_N domain-containing protein</fullName>
    </submittedName>
</protein>
<sequence length="315" mass="35734">MVAIHVRSTNSYYPRGIFQYRNIENDYDSNLKLPELNQSDDFEQNFLKLNPMAIVNSLFDAAVQATSQDHQVYGVKLPLPFGDKTINLQITRGKSVENKGRSEHKYSAELFESDSKINDRTEAEVNENNASLLENNDRDALNMARLVCLKEDRHACDQAMERYFQVRYQVSPMKDALTIRRSKPRNLDGIIHTGLAKWILPSLEKSLNNMVRGKAFTLPLSDHSYNSDDGDNTVEASANDDGEKNKISLANLLKLPVRLETNSGTISAEVSSATFSRRRHLVKLPQRKNLAPALMVKLRQRTVLPNREDVGNNMQ</sequence>
<dbReference type="WBParaSite" id="SMUV_0000044801-mRNA-1">
    <property type="protein sequence ID" value="SMUV_0000044801-mRNA-1"/>
    <property type="gene ID" value="SMUV_0000044801"/>
</dbReference>
<dbReference type="Proteomes" id="UP000046393">
    <property type="component" value="Unplaced"/>
</dbReference>
<name>A0A158R3W1_9BILA</name>
<dbReference type="AlphaFoldDB" id="A0A158R3W1"/>
<reference evidence="2" key="1">
    <citation type="submission" date="2016-04" db="UniProtKB">
        <authorList>
            <consortium name="WormBaseParasite"/>
        </authorList>
    </citation>
    <scope>IDENTIFICATION</scope>
</reference>
<proteinExistence type="predicted"/>
<keyword evidence="1" id="KW-1185">Reference proteome</keyword>
<accession>A0A158R3W1</accession>
<evidence type="ECO:0000313" key="2">
    <source>
        <dbReference type="WBParaSite" id="SMUV_0000044801-mRNA-1"/>
    </source>
</evidence>
<organism evidence="1 2">
    <name type="scientific">Syphacia muris</name>
    <dbReference type="NCBI Taxonomy" id="451379"/>
    <lineage>
        <taxon>Eukaryota</taxon>
        <taxon>Metazoa</taxon>
        <taxon>Ecdysozoa</taxon>
        <taxon>Nematoda</taxon>
        <taxon>Chromadorea</taxon>
        <taxon>Rhabditida</taxon>
        <taxon>Spirurina</taxon>
        <taxon>Oxyuridomorpha</taxon>
        <taxon>Oxyuroidea</taxon>
        <taxon>Oxyuridae</taxon>
        <taxon>Syphacia</taxon>
    </lineage>
</organism>